<evidence type="ECO:0000313" key="2">
    <source>
        <dbReference type="Proteomes" id="UP000396862"/>
    </source>
</evidence>
<sequence length="61" mass="7042">MLESKVEKTFSHLPNDYSKKTNIVIIKKTGDYIAFGVCLIAQKTGSLTYVRILKVDFWPYE</sequence>
<evidence type="ECO:0000313" key="1">
    <source>
        <dbReference type="EMBL" id="GET20893.1"/>
    </source>
</evidence>
<dbReference type="EMBL" id="BLAU01000001">
    <property type="protein sequence ID" value="GET20893.1"/>
    <property type="molecule type" value="Genomic_DNA"/>
</dbReference>
<reference evidence="1 2" key="1">
    <citation type="submission" date="2019-10" db="EMBL/GenBank/DDBJ databases">
        <title>Prolixibacter strains distinguished by the presence of nitrate reductase genes were adept at nitrate-dependent anaerobic corrosion of metallic iron and carbon steel.</title>
        <authorList>
            <person name="Iino T."/>
            <person name="Shono N."/>
            <person name="Ito K."/>
            <person name="Nakamura R."/>
            <person name="Sueoka K."/>
            <person name="Harayama S."/>
            <person name="Ohkuma M."/>
        </authorList>
    </citation>
    <scope>NUCLEOTIDE SEQUENCE [LARGE SCALE GENOMIC DNA]</scope>
    <source>
        <strain evidence="1 2">MIC1-1</strain>
    </source>
</reference>
<organism evidence="1 2">
    <name type="scientific">Prolixibacter denitrificans</name>
    <dbReference type="NCBI Taxonomy" id="1541063"/>
    <lineage>
        <taxon>Bacteria</taxon>
        <taxon>Pseudomonadati</taxon>
        <taxon>Bacteroidota</taxon>
        <taxon>Bacteroidia</taxon>
        <taxon>Marinilabiliales</taxon>
        <taxon>Prolixibacteraceae</taxon>
        <taxon>Prolixibacter</taxon>
    </lineage>
</organism>
<name>A0ABQ0ZHS7_9BACT</name>
<dbReference type="Proteomes" id="UP000396862">
    <property type="component" value="Unassembled WGS sequence"/>
</dbReference>
<protein>
    <submittedName>
        <fullName evidence="1">Uncharacterized protein</fullName>
    </submittedName>
</protein>
<keyword evidence="2" id="KW-1185">Reference proteome</keyword>
<proteinExistence type="predicted"/>
<comment type="caution">
    <text evidence="1">The sequence shown here is derived from an EMBL/GenBank/DDBJ whole genome shotgun (WGS) entry which is preliminary data.</text>
</comment>
<gene>
    <name evidence="1" type="ORF">JCM18694_11390</name>
</gene>
<accession>A0ABQ0ZHS7</accession>